<proteinExistence type="predicted"/>
<gene>
    <name evidence="2" type="ORF">SDC9_39787</name>
</gene>
<dbReference type="EMBL" id="VSSQ01000398">
    <property type="protein sequence ID" value="MPL93653.1"/>
    <property type="molecule type" value="Genomic_DNA"/>
</dbReference>
<dbReference type="Pfam" id="PF08305">
    <property type="entry name" value="NPCBM"/>
    <property type="match status" value="1"/>
</dbReference>
<dbReference type="InterPro" id="IPR008979">
    <property type="entry name" value="Galactose-bd-like_sf"/>
</dbReference>
<dbReference type="SMART" id="SM00776">
    <property type="entry name" value="NPCBM"/>
    <property type="match status" value="1"/>
</dbReference>
<protein>
    <recommendedName>
        <fullName evidence="1">Glycosyl hydrolase family 98 putative carbohydrate-binding module domain-containing protein</fullName>
    </recommendedName>
</protein>
<dbReference type="Gene3D" id="2.60.120.1060">
    <property type="entry name" value="NPCBM/NEW2 domain"/>
    <property type="match status" value="2"/>
</dbReference>
<feature type="domain" description="Glycosyl hydrolase family 98 putative carbohydrate-binding module" evidence="1">
    <location>
        <begin position="19"/>
        <end position="199"/>
    </location>
</feature>
<name>A0A644VTC2_9ZZZZ</name>
<accession>A0A644VTC2</accession>
<dbReference type="InterPro" id="IPR038637">
    <property type="entry name" value="NPCBM_sf"/>
</dbReference>
<evidence type="ECO:0000259" key="1">
    <source>
        <dbReference type="SMART" id="SM00776"/>
    </source>
</evidence>
<dbReference type="SUPFAM" id="SSF49785">
    <property type="entry name" value="Galactose-binding domain-like"/>
    <property type="match status" value="1"/>
</dbReference>
<comment type="caution">
    <text evidence="2">The sequence shown here is derived from an EMBL/GenBank/DDBJ whole genome shotgun (WGS) entry which is preliminary data.</text>
</comment>
<reference evidence="2" key="1">
    <citation type="submission" date="2019-08" db="EMBL/GenBank/DDBJ databases">
        <authorList>
            <person name="Kucharzyk K."/>
            <person name="Murdoch R.W."/>
            <person name="Higgins S."/>
            <person name="Loffler F."/>
        </authorList>
    </citation>
    <scope>NUCLEOTIDE SEQUENCE</scope>
</reference>
<dbReference type="AlphaFoldDB" id="A0A644VTC2"/>
<dbReference type="InterPro" id="IPR013222">
    <property type="entry name" value="Glyco_hyd_98_carb-bd"/>
</dbReference>
<evidence type="ECO:0000313" key="2">
    <source>
        <dbReference type="EMBL" id="MPL93653.1"/>
    </source>
</evidence>
<sequence length="937" mass="105847">MNMKFYLFLFTCILICGYASAQNILQVAGMDLSVAYQEYGGIMAGKSVTGEAARVAGVPYTNVIGTHAKSIIKIDTRSNASLFTAQIAIADNKINYQDTKLISYPLVDGKKLWYNTDKNSKIFAGLEGVNGNVEKGSVVFSITGDGRQLYKSPLIRQGDTPVNVKVNLGGVKELELVVEDGGDGASGDHALWIDPQITYSEIVPVAVGTDFAGDLPIMNPQIKRKLEQKIAQLPVVVLPMGKPGFDWLINADKSETNIYRTADNKNIIITNSMVSRVFRIMPNLATIDIINNMTGENMLRAVGTEGTIRIDGKTWNIGGLAGQPERGFLKPEWLDKLSTMPNSFMVEDFEISPLQESIPWARNRWALNKQAPSGKTLTFTLRGTNEHKDLIIKLNIVVYDKIPVIRKDFEIVNQSSRPINIDHFCLEQLAFAEPESPGGSNPDKFRLPNIHVESDYACGGEFMERETDITEKWVSDPLYTSQRNYPMATPCILEVSPPLGPDYTVQPNKSFGSFKTYMMPFDSDDRERKGLFKRRFHYTVAPWATENPIFMHLTSSDPSVIRTAIDQCAETGYEMVIISFGSGLNAEDVSEANLAKYKALVDYGRSKNIELGCYSLLSSRWISDEVDVINPKTGKRGGMRFGSAPCLSSDWGYEYFDKIKTFFQKTGMRCFEHDGSYPGDVCASTTHTHHKGLEDSQWNQFHKITDLYKWMRAEGIYMNVPDFYFLNGTNKTGIGYREANWSLPRDRQIIHARQLNYDGTWDRMASACWSFVPLVEYQGGGAEATLEPLSEHLFEYKTHMIQNYGAGVQACYRGPRLYDTPQTKEMVTEVIQWYKKYRNILNSDIIHLRRPDARDWDGLMHVNPNLKEKGFAMFYNPTDTVMVRTIQLPLYYSGLTQTARVREQEGKPVTYRLDRNYAIELKVTIPANGYTWYVIEQ</sequence>
<organism evidence="2">
    <name type="scientific">bioreactor metagenome</name>
    <dbReference type="NCBI Taxonomy" id="1076179"/>
    <lineage>
        <taxon>unclassified sequences</taxon>
        <taxon>metagenomes</taxon>
        <taxon>ecological metagenomes</taxon>
    </lineage>
</organism>